<keyword evidence="4" id="KW-0812">Transmembrane</keyword>
<dbReference type="InterPro" id="IPR000483">
    <property type="entry name" value="Cys-rich_flank_reg_C"/>
</dbReference>
<keyword evidence="4" id="KW-1133">Transmembrane helix</keyword>
<feature type="signal peptide" evidence="5">
    <location>
        <begin position="1"/>
        <end position="16"/>
    </location>
</feature>
<dbReference type="AlphaFoldDB" id="A0A974C2E5"/>
<feature type="transmembrane region" description="Helical" evidence="4">
    <location>
        <begin position="210"/>
        <end position="237"/>
    </location>
</feature>
<dbReference type="OMA" id="DAAFSHC"/>
<keyword evidence="1" id="KW-0433">Leucine-rich repeat</keyword>
<dbReference type="InterPro" id="IPR003591">
    <property type="entry name" value="Leu-rich_rpt_typical-subtyp"/>
</dbReference>
<evidence type="ECO:0000256" key="1">
    <source>
        <dbReference type="ARBA" id="ARBA00022614"/>
    </source>
</evidence>
<keyword evidence="2 5" id="KW-0732">Signal</keyword>
<keyword evidence="4" id="KW-0472">Membrane</keyword>
<evidence type="ECO:0000256" key="2">
    <source>
        <dbReference type="ARBA" id="ARBA00022729"/>
    </source>
</evidence>
<dbReference type="Pfam" id="PF13855">
    <property type="entry name" value="LRR_8"/>
    <property type="match status" value="1"/>
</dbReference>
<reference evidence="8" key="1">
    <citation type="journal article" date="2016" name="Nature">
        <title>Genome evolution in the allotetraploid frog Xenopus laevis.</title>
        <authorList>
            <person name="Session A.M."/>
            <person name="Uno Y."/>
            <person name="Kwon T."/>
            <person name="Chapman J.A."/>
            <person name="Toyoda A."/>
            <person name="Takahashi S."/>
            <person name="Fukui A."/>
            <person name="Hikosaka A."/>
            <person name="Suzuki A."/>
            <person name="Kondo M."/>
            <person name="van Heeringen S.J."/>
            <person name="Quigley I."/>
            <person name="Heinz S."/>
            <person name="Ogino H."/>
            <person name="Ochi H."/>
            <person name="Hellsten U."/>
            <person name="Lyons J.B."/>
            <person name="Simakov O."/>
            <person name="Putnam N."/>
            <person name="Stites J."/>
            <person name="Kuroki Y."/>
            <person name="Tanaka T."/>
            <person name="Michiue T."/>
            <person name="Watanabe M."/>
            <person name="Bogdanovic O."/>
            <person name="Lister R."/>
            <person name="Georgiou G."/>
            <person name="Paranjpe S.S."/>
            <person name="van Kruijsbergen I."/>
            <person name="Shu S."/>
            <person name="Carlson J."/>
            <person name="Kinoshita T."/>
            <person name="Ohta Y."/>
            <person name="Mawaribuchi S."/>
            <person name="Jenkins J."/>
            <person name="Grimwood J."/>
            <person name="Schmutz J."/>
            <person name="Mitros T."/>
            <person name="Mozaffari S.V."/>
            <person name="Suzuki Y."/>
            <person name="Haramoto Y."/>
            <person name="Yamamoto T.S."/>
            <person name="Takagi C."/>
            <person name="Heald R."/>
            <person name="Miller K."/>
            <person name="Haudenschild C."/>
            <person name="Kitzman J."/>
            <person name="Nakayama T."/>
            <person name="Izutsu Y."/>
            <person name="Robert J."/>
            <person name="Fortriede J."/>
            <person name="Burns K."/>
            <person name="Lotay V."/>
            <person name="Karimi K."/>
            <person name="Yasuoka Y."/>
            <person name="Dichmann D.S."/>
            <person name="Flajnik M.F."/>
            <person name="Houston D.W."/>
            <person name="Shendure J."/>
            <person name="DuPasquier L."/>
            <person name="Vize P.D."/>
            <person name="Zorn A.M."/>
            <person name="Ito M."/>
            <person name="Marcotte E.M."/>
            <person name="Wallingford J.B."/>
            <person name="Ito Y."/>
            <person name="Asashima M."/>
            <person name="Ueno N."/>
            <person name="Matsuda Y."/>
            <person name="Veenstra G.J."/>
            <person name="Fujiyama A."/>
            <person name="Harland R.M."/>
            <person name="Taira M."/>
            <person name="Rokhsar D.S."/>
        </authorList>
    </citation>
    <scope>NUCLEOTIDE SEQUENCE [LARGE SCALE GENOMIC DNA]</scope>
    <source>
        <strain evidence="8">J</strain>
    </source>
</reference>
<evidence type="ECO:0000259" key="6">
    <source>
        <dbReference type="SMART" id="SM00082"/>
    </source>
</evidence>
<dbReference type="EMBL" id="CM004481">
    <property type="protein sequence ID" value="OCT65171.1"/>
    <property type="molecule type" value="Genomic_DNA"/>
</dbReference>
<dbReference type="PANTHER" id="PTHR24369:SF210">
    <property type="entry name" value="CHAOPTIN-RELATED"/>
    <property type="match status" value="1"/>
</dbReference>
<evidence type="ECO:0000256" key="3">
    <source>
        <dbReference type="ARBA" id="ARBA00022737"/>
    </source>
</evidence>
<dbReference type="PROSITE" id="PS51450">
    <property type="entry name" value="LRR"/>
    <property type="match status" value="2"/>
</dbReference>
<accession>A0A974C2E5</accession>
<organism evidence="7 8">
    <name type="scientific">Xenopus laevis</name>
    <name type="common">African clawed frog</name>
    <dbReference type="NCBI Taxonomy" id="8355"/>
    <lineage>
        <taxon>Eukaryota</taxon>
        <taxon>Metazoa</taxon>
        <taxon>Chordata</taxon>
        <taxon>Craniata</taxon>
        <taxon>Vertebrata</taxon>
        <taxon>Euteleostomi</taxon>
        <taxon>Amphibia</taxon>
        <taxon>Batrachia</taxon>
        <taxon>Anura</taxon>
        <taxon>Pipoidea</taxon>
        <taxon>Pipidae</taxon>
        <taxon>Xenopodinae</taxon>
        <taxon>Xenopus</taxon>
        <taxon>Xenopus</taxon>
    </lineage>
</organism>
<dbReference type="Proteomes" id="UP000694892">
    <property type="component" value="Chromosome 8S"/>
</dbReference>
<evidence type="ECO:0000256" key="5">
    <source>
        <dbReference type="SAM" id="SignalP"/>
    </source>
</evidence>
<sequence length="274" mass="30997">MVVALGGCWALDCAAGSCTCTQGRVDCSRKGLYFIPRNMEEDSHTVLLAFNQIGTISAVSLLRYRNLQHLDLQSNLISTIHNQAFQYQQNLTYLDLSGNLLATIHSEQFRPLFRLLTLNLGSNWISELPDGALDSLAALDALYLHNNALTDLAGKHLSKLPALRHLRLDGNPWVCTCRIQTLLDWMKHNPEKVEETDRTLCRFPGYLDQFPLLGIAGSLLFIGSVLLCFVIGSLVVAQRQLRHWRRMRPRVYRKRIVNKRDAIIYGHQLPVCST</sequence>
<dbReference type="InterPro" id="IPR032675">
    <property type="entry name" value="LRR_dom_sf"/>
</dbReference>
<protein>
    <recommendedName>
        <fullName evidence="6">LRRCT domain-containing protein</fullName>
    </recommendedName>
</protein>
<proteinExistence type="predicted"/>
<keyword evidence="3" id="KW-0677">Repeat</keyword>
<evidence type="ECO:0000313" key="8">
    <source>
        <dbReference type="Proteomes" id="UP000694892"/>
    </source>
</evidence>
<dbReference type="Gene3D" id="3.80.10.10">
    <property type="entry name" value="Ribonuclease Inhibitor"/>
    <property type="match status" value="1"/>
</dbReference>
<dbReference type="SUPFAM" id="SSF52058">
    <property type="entry name" value="L domain-like"/>
    <property type="match status" value="1"/>
</dbReference>
<evidence type="ECO:0000313" key="7">
    <source>
        <dbReference type="EMBL" id="OCT65171.1"/>
    </source>
</evidence>
<dbReference type="SMART" id="SM00082">
    <property type="entry name" value="LRRCT"/>
    <property type="match status" value="1"/>
</dbReference>
<feature type="chain" id="PRO_5037914959" description="LRRCT domain-containing protein" evidence="5">
    <location>
        <begin position="17"/>
        <end position="274"/>
    </location>
</feature>
<feature type="domain" description="LRRCT" evidence="6">
    <location>
        <begin position="171"/>
        <end position="224"/>
    </location>
</feature>
<name>A0A974C2E5_XENLA</name>
<dbReference type="SMART" id="SM00369">
    <property type="entry name" value="LRR_TYP"/>
    <property type="match status" value="4"/>
</dbReference>
<evidence type="ECO:0000256" key="4">
    <source>
        <dbReference type="SAM" id="Phobius"/>
    </source>
</evidence>
<dbReference type="GO" id="GO:0005886">
    <property type="term" value="C:plasma membrane"/>
    <property type="evidence" value="ECO:0007669"/>
    <property type="project" value="TreeGrafter"/>
</dbReference>
<dbReference type="InterPro" id="IPR050541">
    <property type="entry name" value="LRR_TM_domain-containing"/>
</dbReference>
<dbReference type="PANTHER" id="PTHR24369">
    <property type="entry name" value="ANTIGEN BSP, PUTATIVE-RELATED"/>
    <property type="match status" value="1"/>
</dbReference>
<dbReference type="InterPro" id="IPR001611">
    <property type="entry name" value="Leu-rich_rpt"/>
</dbReference>
<gene>
    <name evidence="7" type="ORF">XELAEV_18041410mg</name>
</gene>